<name>A0A9X6MP67_BACTV</name>
<organism evidence="2 3">
    <name type="scientific">Bacillus thuringiensis subsp. medellin</name>
    <dbReference type="NCBI Taxonomy" id="79672"/>
    <lineage>
        <taxon>Bacteria</taxon>
        <taxon>Bacillati</taxon>
        <taxon>Bacillota</taxon>
        <taxon>Bacilli</taxon>
        <taxon>Bacillales</taxon>
        <taxon>Bacillaceae</taxon>
        <taxon>Bacillus</taxon>
        <taxon>Bacillus cereus group</taxon>
    </lineage>
</organism>
<reference evidence="2 3" key="1">
    <citation type="submission" date="2016-10" db="EMBL/GenBank/DDBJ databases">
        <title>Comparative genomics of Bacillus thuringiensis reveals a path to pathogens against multiple invertebrate hosts.</title>
        <authorList>
            <person name="Zheng J."/>
            <person name="Gao Q."/>
            <person name="Liu H."/>
            <person name="Peng D."/>
            <person name="Ruan L."/>
            <person name="Sun M."/>
        </authorList>
    </citation>
    <scope>NUCLEOTIDE SEQUENCE [LARGE SCALE GENOMIC DNA]</scope>
    <source>
        <strain evidence="2">T30001</strain>
    </source>
</reference>
<evidence type="ECO:0000256" key="1">
    <source>
        <dbReference type="SAM" id="Phobius"/>
    </source>
</evidence>
<proteinExistence type="predicted"/>
<evidence type="ECO:0000313" key="2">
    <source>
        <dbReference type="EMBL" id="OUB84498.1"/>
    </source>
</evidence>
<keyword evidence="1" id="KW-0812">Transmembrane</keyword>
<sequence length="76" mass="8682">MKPKLLKLTKFYEKNLSNSNLFLKQGVWVLFYALFAVSLFIISQFMSDTGWTGLIVFGLATITMLINGVVVYKIEK</sequence>
<keyword evidence="1" id="KW-0472">Membrane</keyword>
<feature type="transmembrane region" description="Helical" evidence="1">
    <location>
        <begin position="51"/>
        <end position="72"/>
    </location>
</feature>
<dbReference type="EMBL" id="MOOV01000282">
    <property type="protein sequence ID" value="OUB84498.1"/>
    <property type="molecule type" value="Genomic_DNA"/>
</dbReference>
<dbReference type="Proteomes" id="UP000195160">
    <property type="component" value="Unassembled WGS sequence"/>
</dbReference>
<evidence type="ECO:0000313" key="3">
    <source>
        <dbReference type="Proteomes" id="UP000195160"/>
    </source>
</evidence>
<protein>
    <submittedName>
        <fullName evidence="2">Uncharacterized protein</fullName>
    </submittedName>
</protein>
<gene>
    <name evidence="2" type="ORF">BK784_35555</name>
</gene>
<dbReference type="AlphaFoldDB" id="A0A9X6MP67"/>
<comment type="caution">
    <text evidence="2">The sequence shown here is derived from an EMBL/GenBank/DDBJ whole genome shotgun (WGS) entry which is preliminary data.</text>
</comment>
<feature type="transmembrane region" description="Helical" evidence="1">
    <location>
        <begin position="21"/>
        <end position="45"/>
    </location>
</feature>
<dbReference type="RefSeq" id="WP_088070996.1">
    <property type="nucleotide sequence ID" value="NZ_MOOV01000282.1"/>
</dbReference>
<keyword evidence="1" id="KW-1133">Transmembrane helix</keyword>
<accession>A0A9X6MP67</accession>